<gene>
    <name evidence="2" type="ORF">LYPA_23C008328</name>
</gene>
<organism evidence="2 3">
    <name type="scientific">Lynx pardinus</name>
    <name type="common">Iberian lynx</name>
    <name type="synonym">Felis pardina</name>
    <dbReference type="NCBI Taxonomy" id="191816"/>
    <lineage>
        <taxon>Eukaryota</taxon>
        <taxon>Metazoa</taxon>
        <taxon>Chordata</taxon>
        <taxon>Craniata</taxon>
        <taxon>Vertebrata</taxon>
        <taxon>Euteleostomi</taxon>
        <taxon>Mammalia</taxon>
        <taxon>Eutheria</taxon>
        <taxon>Laurasiatheria</taxon>
        <taxon>Carnivora</taxon>
        <taxon>Feliformia</taxon>
        <taxon>Felidae</taxon>
        <taxon>Felinae</taxon>
        <taxon>Lynx</taxon>
    </lineage>
</organism>
<feature type="region of interest" description="Disordered" evidence="1">
    <location>
        <begin position="46"/>
        <end position="78"/>
    </location>
</feature>
<accession>A0A485NJ02</accession>
<keyword evidence="3" id="KW-1185">Reference proteome</keyword>
<proteinExistence type="predicted"/>
<feature type="non-terminal residue" evidence="2">
    <location>
        <position position="91"/>
    </location>
</feature>
<dbReference type="Proteomes" id="UP000386466">
    <property type="component" value="Unassembled WGS sequence"/>
</dbReference>
<protein>
    <submittedName>
        <fullName evidence="2">Uncharacterized protein</fullName>
    </submittedName>
</protein>
<dbReference type="AlphaFoldDB" id="A0A485NJ02"/>
<evidence type="ECO:0000313" key="3">
    <source>
        <dbReference type="Proteomes" id="UP000386466"/>
    </source>
</evidence>
<reference evidence="2 3" key="1">
    <citation type="submission" date="2019-01" db="EMBL/GenBank/DDBJ databases">
        <authorList>
            <person name="Alioto T."/>
            <person name="Alioto T."/>
        </authorList>
    </citation>
    <scope>NUCLEOTIDE SEQUENCE [LARGE SCALE GENOMIC DNA]</scope>
</reference>
<evidence type="ECO:0000256" key="1">
    <source>
        <dbReference type="SAM" id="MobiDB-lite"/>
    </source>
</evidence>
<dbReference type="EMBL" id="CAAGRJ010016703">
    <property type="protein sequence ID" value="VFV32283.1"/>
    <property type="molecule type" value="Genomic_DNA"/>
</dbReference>
<evidence type="ECO:0000313" key="2">
    <source>
        <dbReference type="EMBL" id="VFV32283.1"/>
    </source>
</evidence>
<name>A0A485NJ02_LYNPA</name>
<sequence length="91" mass="10314">MTGHEKHLCPIAQHLADASYMFARVFNRIHSCKESMRRKRESLLPISPDQPSRLITSRGHKECGGGQEDLANCPHLDQTPKAANPRMYICQ</sequence>